<protein>
    <submittedName>
        <fullName evidence="1">DDE Tnp 1 7 domain containing protein</fullName>
    </submittedName>
</protein>
<proteinExistence type="predicted"/>
<keyword evidence="2" id="KW-1185">Reference proteome</keyword>
<organism evidence="1 2">
    <name type="scientific">Asbolus verrucosus</name>
    <name type="common">Desert ironclad beetle</name>
    <dbReference type="NCBI Taxonomy" id="1661398"/>
    <lineage>
        <taxon>Eukaryota</taxon>
        <taxon>Metazoa</taxon>
        <taxon>Ecdysozoa</taxon>
        <taxon>Arthropoda</taxon>
        <taxon>Hexapoda</taxon>
        <taxon>Insecta</taxon>
        <taxon>Pterygota</taxon>
        <taxon>Neoptera</taxon>
        <taxon>Endopterygota</taxon>
        <taxon>Coleoptera</taxon>
        <taxon>Polyphaga</taxon>
        <taxon>Cucujiformia</taxon>
        <taxon>Tenebrionidae</taxon>
        <taxon>Pimeliinae</taxon>
        <taxon>Asbolus</taxon>
    </lineage>
</organism>
<name>A0A482W3V5_ASBVE</name>
<evidence type="ECO:0000313" key="2">
    <source>
        <dbReference type="Proteomes" id="UP000292052"/>
    </source>
</evidence>
<dbReference type="AlphaFoldDB" id="A0A482W3V5"/>
<reference evidence="1 2" key="1">
    <citation type="submission" date="2017-03" db="EMBL/GenBank/DDBJ databases">
        <title>Genome of the blue death feigning beetle - Asbolus verrucosus.</title>
        <authorList>
            <person name="Rider S.D."/>
        </authorList>
    </citation>
    <scope>NUCLEOTIDE SEQUENCE [LARGE SCALE GENOMIC DNA]</scope>
    <source>
        <strain evidence="1">Butters</strain>
        <tissue evidence="1">Head and leg muscle</tissue>
    </source>
</reference>
<dbReference type="STRING" id="1661398.A0A482W3V5"/>
<dbReference type="OrthoDB" id="6675168at2759"/>
<gene>
    <name evidence="1" type="ORF">BDFB_012560</name>
</gene>
<dbReference type="EMBL" id="QDEB01034108">
    <property type="protein sequence ID" value="RZC39473.1"/>
    <property type="molecule type" value="Genomic_DNA"/>
</dbReference>
<sequence>MGGVDKMDGLIALYRSRIRQRKWYWPIFSYLLDASVSNVWLLMKRLNPNDPNCASLLHFRRYIALGFLNTYGKMPSRRRTATSSVNPSQFDNVGHMIRYNESARRCQVCKKKSNFICIKHFVHGVPFKGRLVQTNL</sequence>
<dbReference type="PANTHER" id="PTHR47272">
    <property type="entry name" value="DDE_TNP_1_7 DOMAIN-CONTAINING PROTEIN"/>
    <property type="match status" value="1"/>
</dbReference>
<evidence type="ECO:0000313" key="1">
    <source>
        <dbReference type="EMBL" id="RZC39473.1"/>
    </source>
</evidence>
<comment type="caution">
    <text evidence="1">The sequence shown here is derived from an EMBL/GenBank/DDBJ whole genome shotgun (WGS) entry which is preliminary data.</text>
</comment>
<dbReference type="Proteomes" id="UP000292052">
    <property type="component" value="Unassembled WGS sequence"/>
</dbReference>
<accession>A0A482W3V5</accession>